<protein>
    <submittedName>
        <fullName evidence="3">Uncharacterized protein</fullName>
    </submittedName>
</protein>
<reference evidence="3 4" key="1">
    <citation type="submission" date="2018-05" db="EMBL/GenBank/DDBJ databases">
        <title>Genomic Encyclopedia of Archaeal and Bacterial Type Strains, Phase II (KMG-II): from individual species to whole genera.</title>
        <authorList>
            <person name="Goeker M."/>
        </authorList>
    </citation>
    <scope>NUCLEOTIDE SEQUENCE [LARGE SCALE GENOMIC DNA]</scope>
    <source>
        <strain evidence="3 4">DSM 45184</strain>
    </source>
</reference>
<name>A0A316F5X4_9ACTN</name>
<evidence type="ECO:0000313" key="4">
    <source>
        <dbReference type="Proteomes" id="UP000245697"/>
    </source>
</evidence>
<comment type="caution">
    <text evidence="3">The sequence shown here is derived from an EMBL/GenBank/DDBJ whole genome shotgun (WGS) entry which is preliminary data.</text>
</comment>
<keyword evidence="2" id="KW-0472">Membrane</keyword>
<dbReference type="Proteomes" id="UP000245697">
    <property type="component" value="Unassembled WGS sequence"/>
</dbReference>
<proteinExistence type="predicted"/>
<evidence type="ECO:0000256" key="1">
    <source>
        <dbReference type="SAM" id="MobiDB-lite"/>
    </source>
</evidence>
<keyword evidence="2" id="KW-0812">Transmembrane</keyword>
<gene>
    <name evidence="3" type="ORF">BC793_12276</name>
</gene>
<evidence type="ECO:0000313" key="3">
    <source>
        <dbReference type="EMBL" id="PWK39504.1"/>
    </source>
</evidence>
<feature type="transmembrane region" description="Helical" evidence="2">
    <location>
        <begin position="170"/>
        <end position="191"/>
    </location>
</feature>
<accession>A0A316F5X4</accession>
<dbReference type="EMBL" id="QGGR01000022">
    <property type="protein sequence ID" value="PWK39504.1"/>
    <property type="molecule type" value="Genomic_DNA"/>
</dbReference>
<organism evidence="3 4">
    <name type="scientific">Actinoplanes xinjiangensis</name>
    <dbReference type="NCBI Taxonomy" id="512350"/>
    <lineage>
        <taxon>Bacteria</taxon>
        <taxon>Bacillati</taxon>
        <taxon>Actinomycetota</taxon>
        <taxon>Actinomycetes</taxon>
        <taxon>Micromonosporales</taxon>
        <taxon>Micromonosporaceae</taxon>
        <taxon>Actinoplanes</taxon>
    </lineage>
</organism>
<dbReference type="AlphaFoldDB" id="A0A316F5X4"/>
<keyword evidence="4" id="KW-1185">Reference proteome</keyword>
<feature type="region of interest" description="Disordered" evidence="1">
    <location>
        <begin position="28"/>
        <end position="50"/>
    </location>
</feature>
<keyword evidence="2" id="KW-1133">Transmembrane helix</keyword>
<evidence type="ECO:0000256" key="2">
    <source>
        <dbReference type="SAM" id="Phobius"/>
    </source>
</evidence>
<dbReference type="RefSeq" id="WP_146246601.1">
    <property type="nucleotide sequence ID" value="NZ_BONA01000075.1"/>
</dbReference>
<dbReference type="OrthoDB" id="9794455at2"/>
<sequence length="334" mass="35965">MDRTDPWWQRVDEAAQLITSTVNAAAAQAGRHGVYTPPPGTPEPRRRRRPASLRHLAEVIRTHRMAPGVAVDKDVVGAILAGELSHLTNPVAVVAVARASHRIAGIPFGDEDVRRLAVAVEHLTALVDEAREADRRAPDLLPVPRAPAALVVEARPVPRPEEPRIRRRRLAPVLGVVAVVIAGAAAGIVYLQRDTARAPAGGDVDCRDGVDGDEIITDAATVFDDERATRLSPTLDFDAMNGSARYAGHQGRIYYWGRAGSEDATPHSGGTRVRWKVADGPWHSCATALPVTERGYVHSPAVPTTIDGRAVTIQVCLWRNTPNRENCTAEISTG</sequence>